<proteinExistence type="predicted"/>
<dbReference type="AlphaFoldDB" id="A0A165KYS3"/>
<keyword evidence="2" id="KW-1185">Reference proteome</keyword>
<dbReference type="InParanoid" id="A0A165KYS3"/>
<accession>A0A165KYS3</accession>
<dbReference type="Proteomes" id="UP000077266">
    <property type="component" value="Unassembled WGS sequence"/>
</dbReference>
<gene>
    <name evidence="1" type="ORF">EXIGLDRAFT_731628</name>
</gene>
<protein>
    <submittedName>
        <fullName evidence="1">Uncharacterized protein</fullName>
    </submittedName>
</protein>
<organism evidence="1 2">
    <name type="scientific">Exidia glandulosa HHB12029</name>
    <dbReference type="NCBI Taxonomy" id="1314781"/>
    <lineage>
        <taxon>Eukaryota</taxon>
        <taxon>Fungi</taxon>
        <taxon>Dikarya</taxon>
        <taxon>Basidiomycota</taxon>
        <taxon>Agaricomycotina</taxon>
        <taxon>Agaricomycetes</taxon>
        <taxon>Auriculariales</taxon>
        <taxon>Exidiaceae</taxon>
        <taxon>Exidia</taxon>
    </lineage>
</organism>
<reference evidence="1 2" key="1">
    <citation type="journal article" date="2016" name="Mol. Biol. Evol.">
        <title>Comparative Genomics of Early-Diverging Mushroom-Forming Fungi Provides Insights into the Origins of Lignocellulose Decay Capabilities.</title>
        <authorList>
            <person name="Nagy L.G."/>
            <person name="Riley R."/>
            <person name="Tritt A."/>
            <person name="Adam C."/>
            <person name="Daum C."/>
            <person name="Floudas D."/>
            <person name="Sun H."/>
            <person name="Yadav J.S."/>
            <person name="Pangilinan J."/>
            <person name="Larsson K.H."/>
            <person name="Matsuura K."/>
            <person name="Barry K."/>
            <person name="Labutti K."/>
            <person name="Kuo R."/>
            <person name="Ohm R.A."/>
            <person name="Bhattacharya S.S."/>
            <person name="Shirouzu T."/>
            <person name="Yoshinaga Y."/>
            <person name="Martin F.M."/>
            <person name="Grigoriev I.V."/>
            <person name="Hibbett D.S."/>
        </authorList>
    </citation>
    <scope>NUCLEOTIDE SEQUENCE [LARGE SCALE GENOMIC DNA]</scope>
    <source>
        <strain evidence="1 2">HHB12029</strain>
    </source>
</reference>
<evidence type="ECO:0000313" key="1">
    <source>
        <dbReference type="EMBL" id="KZV97101.1"/>
    </source>
</evidence>
<name>A0A165KYS3_EXIGL</name>
<sequence length="75" mass="8480">MPGCSCRTLCFSYWHLCRPRCRYPGYISHICVLGQCCCTRQPTATRRPPGDPSLAAAQRAYQGVPRMLILALYRS</sequence>
<dbReference type="EMBL" id="KV425934">
    <property type="protein sequence ID" value="KZV97101.1"/>
    <property type="molecule type" value="Genomic_DNA"/>
</dbReference>
<evidence type="ECO:0000313" key="2">
    <source>
        <dbReference type="Proteomes" id="UP000077266"/>
    </source>
</evidence>